<dbReference type="InterPro" id="IPR011793">
    <property type="entry name" value="YbdK"/>
</dbReference>
<dbReference type="PANTHER" id="PTHR36510">
    <property type="entry name" value="GLUTAMATE--CYSTEINE LIGASE 2-RELATED"/>
    <property type="match status" value="1"/>
</dbReference>
<dbReference type="EC" id="6.3.2.2" evidence="4"/>
<accession>A0A5M8Q6A5</accession>
<organism evidence="5 7">
    <name type="scientific">Rufibacter glacialis</name>
    <dbReference type="NCBI Taxonomy" id="1259555"/>
    <lineage>
        <taxon>Bacteria</taxon>
        <taxon>Pseudomonadati</taxon>
        <taxon>Bacteroidota</taxon>
        <taxon>Cytophagia</taxon>
        <taxon>Cytophagales</taxon>
        <taxon>Hymenobacteraceae</taxon>
        <taxon>Rufibacter</taxon>
    </lineage>
</organism>
<gene>
    <name evidence="6" type="ORF">ACD591_19925</name>
    <name evidence="5" type="ORF">FOE74_19235</name>
</gene>
<dbReference type="SUPFAM" id="SSF55931">
    <property type="entry name" value="Glutamine synthetase/guanido kinase"/>
    <property type="match status" value="1"/>
</dbReference>
<comment type="caution">
    <text evidence="5">The sequence shown here is derived from an EMBL/GenBank/DDBJ whole genome shotgun (WGS) entry which is preliminary data.</text>
</comment>
<dbReference type="AlphaFoldDB" id="A0A5M8Q6A5"/>
<dbReference type="EMBL" id="VKKZ01000025">
    <property type="protein sequence ID" value="KAA6430611.1"/>
    <property type="molecule type" value="Genomic_DNA"/>
</dbReference>
<proteinExistence type="inferred from homology"/>
<dbReference type="OrthoDB" id="9769628at2"/>
<dbReference type="GO" id="GO:0005524">
    <property type="term" value="F:ATP binding"/>
    <property type="evidence" value="ECO:0007669"/>
    <property type="project" value="UniProtKB-KW"/>
</dbReference>
<dbReference type="EMBL" id="JBGOGF010000014">
    <property type="protein sequence ID" value="MFA1773579.1"/>
    <property type="molecule type" value="Genomic_DNA"/>
</dbReference>
<dbReference type="GO" id="GO:0042398">
    <property type="term" value="P:modified amino acid biosynthetic process"/>
    <property type="evidence" value="ECO:0007669"/>
    <property type="project" value="InterPro"/>
</dbReference>
<dbReference type="InterPro" id="IPR050141">
    <property type="entry name" value="GCL_type2/YbdK_subfam"/>
</dbReference>
<keyword evidence="3 4" id="KW-0067">ATP-binding</keyword>
<dbReference type="GO" id="GO:0004357">
    <property type="term" value="F:glutamate-cysteine ligase activity"/>
    <property type="evidence" value="ECO:0007669"/>
    <property type="project" value="UniProtKB-EC"/>
</dbReference>
<dbReference type="NCBIfam" id="NF010039">
    <property type="entry name" value="PRK13515.1"/>
    <property type="match status" value="1"/>
</dbReference>
<keyword evidence="1 4" id="KW-0436">Ligase</keyword>
<dbReference type="PANTHER" id="PTHR36510:SF1">
    <property type="entry name" value="GLUTAMATE--CYSTEINE LIGASE 2-RELATED"/>
    <property type="match status" value="1"/>
</dbReference>
<evidence type="ECO:0000256" key="1">
    <source>
        <dbReference type="ARBA" id="ARBA00022598"/>
    </source>
</evidence>
<dbReference type="Gene3D" id="3.30.590.20">
    <property type="match status" value="1"/>
</dbReference>
<evidence type="ECO:0000313" key="6">
    <source>
        <dbReference type="EMBL" id="MFA1773579.1"/>
    </source>
</evidence>
<reference evidence="5 7" key="2">
    <citation type="submission" date="2019-09" db="EMBL/GenBank/DDBJ databases">
        <title>A bacterium isolated from glacier soil.</title>
        <authorList>
            <person name="Liu Q."/>
        </authorList>
    </citation>
    <scope>NUCLEOTIDE SEQUENCE [LARGE SCALE GENOMIC DNA]</scope>
    <source>
        <strain evidence="5 7">MDT1-10-3</strain>
    </source>
</reference>
<comment type="similarity">
    <text evidence="4">Belongs to the glutamate--cysteine ligase type 2 family. YbdK subfamily.</text>
</comment>
<keyword evidence="8" id="KW-1185">Reference proteome</keyword>
<evidence type="ECO:0000313" key="8">
    <source>
        <dbReference type="Proteomes" id="UP001570846"/>
    </source>
</evidence>
<dbReference type="Pfam" id="PF04107">
    <property type="entry name" value="GCS2"/>
    <property type="match status" value="1"/>
</dbReference>
<reference evidence="5 7" key="1">
    <citation type="submission" date="2019-07" db="EMBL/GenBank/DDBJ databases">
        <authorList>
            <person name="Qu J.-H."/>
        </authorList>
    </citation>
    <scope>NUCLEOTIDE SEQUENCE [LARGE SCALE GENOMIC DNA]</scope>
    <source>
        <strain evidence="5 7">MDT1-10-3</strain>
    </source>
</reference>
<dbReference type="InterPro" id="IPR014746">
    <property type="entry name" value="Gln_synth/guanido_kin_cat_dom"/>
</dbReference>
<sequence>MNDFTLGVEEEFMVVDPVTRELTSHDQKIVDAAQKIHEDQVKAEMHQAVVEVGTNICRNIEEARAEVTKLRRTVASLAGELGLRIGAAGTHPFSHWQHQLITDHPRYFDIVNELQEAARSNLIFGLHVHVGFQSREMAINIANGVRYFLPHVYALSTNSPFWEGRNTGYKSFRTKVFDKFPRTGIPDYFQNIEEYDNYIKLLVKTNCIDNAKKIWWDVRVHPFFDTIEFRICDCPMLVDETIAFTAIFQAICAKLYKLRMQNLKFITYSRALINENKWRAARYGIDGKMIDFGRELEVNTRALILELLDFIDDVVDELGSRHEINYVHQILEHGTGADRQLEVFNRNQSFTDVVDYITSQTLQGVDI</sequence>
<evidence type="ECO:0000313" key="5">
    <source>
        <dbReference type="EMBL" id="KAA6430611.1"/>
    </source>
</evidence>
<protein>
    <recommendedName>
        <fullName evidence="4">Putative glutamate--cysteine ligase 2</fullName>
        <ecNumber evidence="4">6.3.2.2</ecNumber>
    </recommendedName>
    <alternativeName>
        <fullName evidence="4">Gamma-glutamylcysteine synthetase 2</fullName>
        <shortName evidence="4">GCS 2</shortName>
        <shortName evidence="4">Gamma-GCS 2</shortName>
    </alternativeName>
</protein>
<name>A0A5M8Q6A5_9BACT</name>
<dbReference type="Proteomes" id="UP000323866">
    <property type="component" value="Unassembled WGS sequence"/>
</dbReference>
<keyword evidence="2 4" id="KW-0547">Nucleotide-binding</keyword>
<dbReference type="InterPro" id="IPR006336">
    <property type="entry name" value="GCS2"/>
</dbReference>
<reference evidence="6 8" key="3">
    <citation type="submission" date="2024-08" db="EMBL/GenBank/DDBJ databases">
        <authorList>
            <person name="Wei W."/>
        </authorList>
    </citation>
    <scope>NUCLEOTIDE SEQUENCE [LARGE SCALE GENOMIC DNA]</scope>
    <source>
        <strain evidence="6 8">XU2</strain>
    </source>
</reference>
<comment type="function">
    <text evidence="4">ATP-dependent carboxylate-amine ligase which exhibits weak glutamate--cysteine ligase activity.</text>
</comment>
<evidence type="ECO:0000256" key="2">
    <source>
        <dbReference type="ARBA" id="ARBA00022741"/>
    </source>
</evidence>
<dbReference type="NCBIfam" id="TIGR02050">
    <property type="entry name" value="gshA_cyan_rel"/>
    <property type="match status" value="1"/>
</dbReference>
<dbReference type="HAMAP" id="MF_01609">
    <property type="entry name" value="Glu_cys_ligase_2"/>
    <property type="match status" value="1"/>
</dbReference>
<evidence type="ECO:0000256" key="4">
    <source>
        <dbReference type="HAMAP-Rule" id="MF_01609"/>
    </source>
</evidence>
<comment type="catalytic activity">
    <reaction evidence="4">
        <text>L-cysteine + L-glutamate + ATP = gamma-L-glutamyl-L-cysteine + ADP + phosphate + H(+)</text>
        <dbReference type="Rhea" id="RHEA:13285"/>
        <dbReference type="ChEBI" id="CHEBI:15378"/>
        <dbReference type="ChEBI" id="CHEBI:29985"/>
        <dbReference type="ChEBI" id="CHEBI:30616"/>
        <dbReference type="ChEBI" id="CHEBI:35235"/>
        <dbReference type="ChEBI" id="CHEBI:43474"/>
        <dbReference type="ChEBI" id="CHEBI:58173"/>
        <dbReference type="ChEBI" id="CHEBI:456216"/>
        <dbReference type="EC" id="6.3.2.2"/>
    </reaction>
</comment>
<evidence type="ECO:0000313" key="7">
    <source>
        <dbReference type="Proteomes" id="UP000323866"/>
    </source>
</evidence>
<dbReference type="Proteomes" id="UP001570846">
    <property type="component" value="Unassembled WGS sequence"/>
</dbReference>
<dbReference type="RefSeq" id="WP_149100268.1">
    <property type="nucleotide sequence ID" value="NZ_BMMG01000008.1"/>
</dbReference>
<evidence type="ECO:0000256" key="3">
    <source>
        <dbReference type="ARBA" id="ARBA00022840"/>
    </source>
</evidence>